<dbReference type="InterPro" id="IPR013325">
    <property type="entry name" value="RNA_pol_sigma_r2"/>
</dbReference>
<dbReference type="PANTHER" id="PTHR43133">
    <property type="entry name" value="RNA POLYMERASE ECF-TYPE SIGMA FACTO"/>
    <property type="match status" value="1"/>
</dbReference>
<proteinExistence type="inferred from homology"/>
<dbReference type="Pfam" id="PF04542">
    <property type="entry name" value="Sigma70_r2"/>
    <property type="match status" value="1"/>
</dbReference>
<evidence type="ECO:0000256" key="2">
    <source>
        <dbReference type="ARBA" id="ARBA00023015"/>
    </source>
</evidence>
<dbReference type="RefSeq" id="WP_096422262.1">
    <property type="nucleotide sequence ID" value="NZ_AP017315.1"/>
</dbReference>
<organism evidence="8 9">
    <name type="scientific">Microcella alkaliphila</name>
    <dbReference type="NCBI Taxonomy" id="279828"/>
    <lineage>
        <taxon>Bacteria</taxon>
        <taxon>Bacillati</taxon>
        <taxon>Actinomycetota</taxon>
        <taxon>Actinomycetes</taxon>
        <taxon>Micrococcales</taxon>
        <taxon>Microbacteriaceae</taxon>
        <taxon>Microcella</taxon>
    </lineage>
</organism>
<evidence type="ECO:0000256" key="5">
    <source>
        <dbReference type="ARBA" id="ARBA00023163"/>
    </source>
</evidence>
<dbReference type="OrthoDB" id="5501064at2"/>
<keyword evidence="5" id="KW-0804">Transcription</keyword>
<dbReference type="KEGG" id="malk:MalAC0309_1981"/>
<dbReference type="InterPro" id="IPR013249">
    <property type="entry name" value="RNA_pol_sigma70_r4_t2"/>
</dbReference>
<keyword evidence="3" id="KW-0731">Sigma factor</keyword>
<dbReference type="InterPro" id="IPR036388">
    <property type="entry name" value="WH-like_DNA-bd_sf"/>
</dbReference>
<dbReference type="GO" id="GO:0003677">
    <property type="term" value="F:DNA binding"/>
    <property type="evidence" value="ECO:0007669"/>
    <property type="project" value="UniProtKB-KW"/>
</dbReference>
<name>A0A0U4WYN2_9MICO</name>
<dbReference type="PANTHER" id="PTHR43133:SF58">
    <property type="entry name" value="ECF RNA POLYMERASE SIGMA FACTOR SIGD"/>
    <property type="match status" value="1"/>
</dbReference>
<dbReference type="InterPro" id="IPR013324">
    <property type="entry name" value="RNA_pol_sigma_r3/r4-like"/>
</dbReference>
<dbReference type="AlphaFoldDB" id="A0A0U4WYN2"/>
<protein>
    <submittedName>
        <fullName evidence="8">RNA polymerase sigma-70 factor</fullName>
    </submittedName>
</protein>
<dbReference type="EMBL" id="AP017315">
    <property type="protein sequence ID" value="BAU32826.1"/>
    <property type="molecule type" value="Genomic_DNA"/>
</dbReference>
<dbReference type="Gene3D" id="1.10.10.10">
    <property type="entry name" value="Winged helix-like DNA-binding domain superfamily/Winged helix DNA-binding domain"/>
    <property type="match status" value="1"/>
</dbReference>
<dbReference type="CDD" id="cd06171">
    <property type="entry name" value="Sigma70_r4"/>
    <property type="match status" value="1"/>
</dbReference>
<accession>A0A0U4WYN2</accession>
<comment type="similarity">
    <text evidence="1">Belongs to the sigma-70 factor family. ECF subfamily.</text>
</comment>
<reference evidence="8 9" key="2">
    <citation type="submission" date="2016-01" db="EMBL/GenBank/DDBJ databases">
        <title>Microcella alkaliphila JAM AC0309 whole genome shotgun sequence.</title>
        <authorList>
            <person name="Kurata A."/>
            <person name="Hirose Y."/>
            <person name="Kishimoto N."/>
            <person name="Kobayashi T."/>
        </authorList>
    </citation>
    <scope>NUCLEOTIDE SEQUENCE [LARGE SCALE GENOMIC DNA]</scope>
    <source>
        <strain evidence="8 9">JAM AC0309</strain>
    </source>
</reference>
<dbReference type="InterPro" id="IPR007627">
    <property type="entry name" value="RNA_pol_sigma70_r2"/>
</dbReference>
<evidence type="ECO:0000313" key="9">
    <source>
        <dbReference type="Proteomes" id="UP000218965"/>
    </source>
</evidence>
<dbReference type="Gene3D" id="1.10.1740.10">
    <property type="match status" value="1"/>
</dbReference>
<dbReference type="SUPFAM" id="SSF88659">
    <property type="entry name" value="Sigma3 and sigma4 domains of RNA polymerase sigma factors"/>
    <property type="match status" value="1"/>
</dbReference>
<evidence type="ECO:0000256" key="3">
    <source>
        <dbReference type="ARBA" id="ARBA00023082"/>
    </source>
</evidence>
<evidence type="ECO:0000256" key="4">
    <source>
        <dbReference type="ARBA" id="ARBA00023125"/>
    </source>
</evidence>
<dbReference type="Pfam" id="PF08281">
    <property type="entry name" value="Sigma70_r4_2"/>
    <property type="match status" value="1"/>
</dbReference>
<dbReference type="InterPro" id="IPR039425">
    <property type="entry name" value="RNA_pol_sigma-70-like"/>
</dbReference>
<sequence>MPAAEATGETAFDDVLDAARSGEGWAFTQLWVEYAPAVAAFLTARGAREPDDLTSEVFLAVFERIPQFSGDTVAFRSFVFSIAYRRLVDELRQRSRRGEHDEWTPEDDPRREPSAEALAERSLGDSAALRLLDELPDAQRDVMVLRVVADLSIEQTATVLGKRPGAVKALQHRAIANLQKKVPRTRNPRRGSNDSGE</sequence>
<dbReference type="SUPFAM" id="SSF88946">
    <property type="entry name" value="Sigma2 domain of RNA polymerase sigma factors"/>
    <property type="match status" value="1"/>
</dbReference>
<reference evidence="9" key="1">
    <citation type="submission" date="2015-12" db="EMBL/GenBank/DDBJ databases">
        <authorList>
            <person name="Shamseldin A."/>
            <person name="Moawad H."/>
            <person name="Abd El-Rahim W.M."/>
            <person name="Sadowsky M.J."/>
        </authorList>
    </citation>
    <scope>NUCLEOTIDE SEQUENCE [LARGE SCALE GENOMIC DNA]</scope>
    <source>
        <strain evidence="9">JAM AC0309</strain>
    </source>
</reference>
<dbReference type="Proteomes" id="UP000218965">
    <property type="component" value="Chromosome"/>
</dbReference>
<evidence type="ECO:0000313" key="8">
    <source>
        <dbReference type="EMBL" id="BAU32826.1"/>
    </source>
</evidence>
<keyword evidence="2" id="KW-0805">Transcription regulation</keyword>
<evidence type="ECO:0000259" key="7">
    <source>
        <dbReference type="Pfam" id="PF08281"/>
    </source>
</evidence>
<feature type="domain" description="RNA polymerase sigma factor 70 region 4 type 2" evidence="7">
    <location>
        <begin position="128"/>
        <end position="177"/>
    </location>
</feature>
<dbReference type="GO" id="GO:0016987">
    <property type="term" value="F:sigma factor activity"/>
    <property type="evidence" value="ECO:0007669"/>
    <property type="project" value="UniProtKB-KW"/>
</dbReference>
<gene>
    <name evidence="8" type="ORF">MalAC0309_1981</name>
</gene>
<dbReference type="GO" id="GO:0006352">
    <property type="term" value="P:DNA-templated transcription initiation"/>
    <property type="evidence" value="ECO:0007669"/>
    <property type="project" value="InterPro"/>
</dbReference>
<feature type="domain" description="RNA polymerase sigma-70 region 2" evidence="6">
    <location>
        <begin position="34"/>
        <end position="97"/>
    </location>
</feature>
<keyword evidence="4" id="KW-0238">DNA-binding</keyword>
<dbReference type="InterPro" id="IPR014284">
    <property type="entry name" value="RNA_pol_sigma-70_dom"/>
</dbReference>
<evidence type="ECO:0000256" key="1">
    <source>
        <dbReference type="ARBA" id="ARBA00010641"/>
    </source>
</evidence>
<dbReference type="NCBIfam" id="TIGR02937">
    <property type="entry name" value="sigma70-ECF"/>
    <property type="match status" value="1"/>
</dbReference>
<evidence type="ECO:0000259" key="6">
    <source>
        <dbReference type="Pfam" id="PF04542"/>
    </source>
</evidence>